<evidence type="ECO:0000256" key="5">
    <source>
        <dbReference type="ARBA" id="ARBA00022840"/>
    </source>
</evidence>
<evidence type="ECO:0000313" key="8">
    <source>
        <dbReference type="Proteomes" id="UP000533641"/>
    </source>
</evidence>
<evidence type="ECO:0000256" key="2">
    <source>
        <dbReference type="ARBA" id="ARBA00005417"/>
    </source>
</evidence>
<dbReference type="InterPro" id="IPR003593">
    <property type="entry name" value="AAA+_ATPase"/>
</dbReference>
<dbReference type="GO" id="GO:0055085">
    <property type="term" value="P:transmembrane transport"/>
    <property type="evidence" value="ECO:0007669"/>
    <property type="project" value="UniProtKB-ARBA"/>
</dbReference>
<dbReference type="InterPro" id="IPR050319">
    <property type="entry name" value="ABC_transp_ATP-bind"/>
</dbReference>
<dbReference type="CDD" id="cd03257">
    <property type="entry name" value="ABC_NikE_OppD_transporters"/>
    <property type="match status" value="2"/>
</dbReference>
<dbReference type="RefSeq" id="WP_183928593.1">
    <property type="nucleotide sequence ID" value="NZ_JACIGM010000015.1"/>
</dbReference>
<comment type="caution">
    <text evidence="7">The sequence shown here is derived from an EMBL/GenBank/DDBJ whole genome shotgun (WGS) entry which is preliminary data.</text>
</comment>
<gene>
    <name evidence="7" type="ORF">GGE12_005642</name>
</gene>
<proteinExistence type="inferred from homology"/>
<dbReference type="GO" id="GO:0015833">
    <property type="term" value="P:peptide transport"/>
    <property type="evidence" value="ECO:0007669"/>
    <property type="project" value="InterPro"/>
</dbReference>
<dbReference type="GO" id="GO:0005886">
    <property type="term" value="C:plasma membrane"/>
    <property type="evidence" value="ECO:0007669"/>
    <property type="project" value="UniProtKB-SubCell"/>
</dbReference>
<dbReference type="Proteomes" id="UP000533641">
    <property type="component" value="Unassembled WGS sequence"/>
</dbReference>
<sequence length="543" mass="59147">MTSHPLLEADHLVLGAARVEHRVVDGVSLALQRGERVGIVGESGSGKSMLMRAVIGLLPPGIVKLGGSIAFDGRDMDTLAPGDMRALRGAGIGLIFQEPMTSLNPAMRIGKQMEEGLALHRSMDAASRRTAIVSMLERVGIANPEEAMNAYPHEFSGGMRQRIMIASVMLLEPALLIADEPTTALDAVVQRDVLELLRDLVKERGTAMVLISHDMAMVAQYTDRLLVMQKGACVEEGRTQDLLSAPRHDYTKKLLSALPRRGPERTIATDQPIASVKDLTLSYGQGRNAKPVLHGVDLDINPGEIVALVGGSGSGKTTLGRVIAGLLKPNDGGMTFRGQQISRKNYDDYRANCQMIFQDPYSSLDPRMRIRDIVAAPLRHEKKSTRAERRIRVDEVLLEVGLGPEFADRFPHQLSGGQRQRVAIGRAIARHPDLVIADEAVSALDLTVKAQILRLMARLQEEHGFACLFISHDLGVVEQIADRVIVMHKGRIEEQGTKAAIFDNPRSDYTKRLLSAVPALIPTRDGGVSLEWRSSSAALQAAI</sequence>
<dbReference type="SMART" id="SM00382">
    <property type="entry name" value="AAA"/>
    <property type="match status" value="2"/>
</dbReference>
<dbReference type="InterPro" id="IPR013563">
    <property type="entry name" value="Oligopep_ABC_C"/>
</dbReference>
<feature type="domain" description="ABC transporter" evidence="6">
    <location>
        <begin position="7"/>
        <end position="255"/>
    </location>
</feature>
<dbReference type="InterPro" id="IPR017871">
    <property type="entry name" value="ABC_transporter-like_CS"/>
</dbReference>
<dbReference type="PANTHER" id="PTHR43776:SF7">
    <property type="entry name" value="D,D-DIPEPTIDE TRANSPORT ATP-BINDING PROTEIN DDPF-RELATED"/>
    <property type="match status" value="1"/>
</dbReference>
<dbReference type="FunFam" id="3.40.50.300:FF:000016">
    <property type="entry name" value="Oligopeptide ABC transporter ATP-binding component"/>
    <property type="match status" value="1"/>
</dbReference>
<comment type="subcellular location">
    <subcellularLocation>
        <location evidence="1">Cell inner membrane</location>
        <topology evidence="1">Peripheral membrane protein</topology>
    </subcellularLocation>
</comment>
<organism evidence="7 8">
    <name type="scientific">Rhizobium mongolense</name>
    <dbReference type="NCBI Taxonomy" id="57676"/>
    <lineage>
        <taxon>Bacteria</taxon>
        <taxon>Pseudomonadati</taxon>
        <taxon>Pseudomonadota</taxon>
        <taxon>Alphaproteobacteria</taxon>
        <taxon>Hyphomicrobiales</taxon>
        <taxon>Rhizobiaceae</taxon>
        <taxon>Rhizobium/Agrobacterium group</taxon>
        <taxon>Rhizobium</taxon>
    </lineage>
</organism>
<evidence type="ECO:0000256" key="4">
    <source>
        <dbReference type="ARBA" id="ARBA00022741"/>
    </source>
</evidence>
<feature type="domain" description="ABC transporter" evidence="6">
    <location>
        <begin position="274"/>
        <end position="514"/>
    </location>
</feature>
<dbReference type="Pfam" id="PF00005">
    <property type="entry name" value="ABC_tran"/>
    <property type="match status" value="2"/>
</dbReference>
<dbReference type="NCBIfam" id="NF007739">
    <property type="entry name" value="PRK10419.1"/>
    <property type="match status" value="2"/>
</dbReference>
<dbReference type="InterPro" id="IPR027417">
    <property type="entry name" value="P-loop_NTPase"/>
</dbReference>
<dbReference type="NCBIfam" id="NF008453">
    <property type="entry name" value="PRK11308.1"/>
    <property type="match status" value="2"/>
</dbReference>
<keyword evidence="5 7" id="KW-0067">ATP-binding</keyword>
<dbReference type="InterPro" id="IPR003439">
    <property type="entry name" value="ABC_transporter-like_ATP-bd"/>
</dbReference>
<evidence type="ECO:0000256" key="1">
    <source>
        <dbReference type="ARBA" id="ARBA00004417"/>
    </source>
</evidence>
<evidence type="ECO:0000256" key="3">
    <source>
        <dbReference type="ARBA" id="ARBA00022448"/>
    </source>
</evidence>
<keyword evidence="3" id="KW-0813">Transport</keyword>
<dbReference type="Gene3D" id="3.40.50.300">
    <property type="entry name" value="P-loop containing nucleotide triphosphate hydrolases"/>
    <property type="match status" value="2"/>
</dbReference>
<name>A0A7W6RTU4_9HYPH</name>
<evidence type="ECO:0000313" key="7">
    <source>
        <dbReference type="EMBL" id="MBB4277833.1"/>
    </source>
</evidence>
<reference evidence="7 8" key="1">
    <citation type="submission" date="2020-08" db="EMBL/GenBank/DDBJ databases">
        <title>Genomic Encyclopedia of Type Strains, Phase IV (KMG-V): Genome sequencing to study the core and pangenomes of soil and plant-associated prokaryotes.</title>
        <authorList>
            <person name="Whitman W."/>
        </authorList>
    </citation>
    <scope>NUCLEOTIDE SEQUENCE [LARGE SCALE GENOMIC DNA]</scope>
    <source>
        <strain evidence="7 8">SEMIA 402</strain>
    </source>
</reference>
<comment type="similarity">
    <text evidence="2">Belongs to the ABC transporter superfamily.</text>
</comment>
<dbReference type="GO" id="GO:0016887">
    <property type="term" value="F:ATP hydrolysis activity"/>
    <property type="evidence" value="ECO:0007669"/>
    <property type="project" value="InterPro"/>
</dbReference>
<dbReference type="EMBL" id="JACIGM010000015">
    <property type="protein sequence ID" value="MBB4277833.1"/>
    <property type="molecule type" value="Genomic_DNA"/>
</dbReference>
<protein>
    <submittedName>
        <fullName evidence="7">Peptide/nickel transport system ATP-binding protein</fullName>
    </submittedName>
</protein>
<dbReference type="PROSITE" id="PS50893">
    <property type="entry name" value="ABC_TRANSPORTER_2"/>
    <property type="match status" value="2"/>
</dbReference>
<dbReference type="SUPFAM" id="SSF52540">
    <property type="entry name" value="P-loop containing nucleoside triphosphate hydrolases"/>
    <property type="match status" value="2"/>
</dbReference>
<dbReference type="PROSITE" id="PS00211">
    <property type="entry name" value="ABC_TRANSPORTER_1"/>
    <property type="match status" value="2"/>
</dbReference>
<dbReference type="GO" id="GO:0005524">
    <property type="term" value="F:ATP binding"/>
    <property type="evidence" value="ECO:0007669"/>
    <property type="project" value="UniProtKB-KW"/>
</dbReference>
<evidence type="ECO:0000259" key="6">
    <source>
        <dbReference type="PROSITE" id="PS50893"/>
    </source>
</evidence>
<dbReference type="AlphaFoldDB" id="A0A7W6RTU4"/>
<dbReference type="Pfam" id="PF08352">
    <property type="entry name" value="oligo_HPY"/>
    <property type="match status" value="2"/>
</dbReference>
<dbReference type="PANTHER" id="PTHR43776">
    <property type="entry name" value="TRANSPORT ATP-BINDING PROTEIN"/>
    <property type="match status" value="1"/>
</dbReference>
<keyword evidence="4" id="KW-0547">Nucleotide-binding</keyword>
<accession>A0A7W6RTU4</accession>